<sequence length="131" mass="15448">MRCMVCINYVDTFLIGRKCRSQDFDKFLLNRKKTVSYTKVVRKTEKRHRNFVIFKGFSATECNAEVSGGRKLGIDILLYLFKNYKIKKIIYLISCKVKCIIFTRLVYVCLEFLNTVVFARVAILEPCRENH</sequence>
<dbReference type="EMBL" id="HBUF01574531">
    <property type="protein sequence ID" value="CAG6767817.1"/>
    <property type="molecule type" value="Transcribed_RNA"/>
</dbReference>
<organism evidence="1">
    <name type="scientific">Cacopsylla melanoneura</name>
    <dbReference type="NCBI Taxonomy" id="428564"/>
    <lineage>
        <taxon>Eukaryota</taxon>
        <taxon>Metazoa</taxon>
        <taxon>Ecdysozoa</taxon>
        <taxon>Arthropoda</taxon>
        <taxon>Hexapoda</taxon>
        <taxon>Insecta</taxon>
        <taxon>Pterygota</taxon>
        <taxon>Neoptera</taxon>
        <taxon>Paraneoptera</taxon>
        <taxon>Hemiptera</taxon>
        <taxon>Sternorrhyncha</taxon>
        <taxon>Psylloidea</taxon>
        <taxon>Psyllidae</taxon>
        <taxon>Psyllinae</taxon>
        <taxon>Cacopsylla</taxon>
    </lineage>
</organism>
<accession>A0A8D9EWQ7</accession>
<dbReference type="AlphaFoldDB" id="A0A8D9EWQ7"/>
<proteinExistence type="predicted"/>
<reference evidence="1" key="1">
    <citation type="submission" date="2021-05" db="EMBL/GenBank/DDBJ databases">
        <authorList>
            <person name="Alioto T."/>
            <person name="Alioto T."/>
            <person name="Gomez Garrido J."/>
        </authorList>
    </citation>
    <scope>NUCLEOTIDE SEQUENCE</scope>
</reference>
<name>A0A8D9EWQ7_9HEMI</name>
<protein>
    <submittedName>
        <fullName evidence="1">Uncharacterized protein</fullName>
    </submittedName>
</protein>
<evidence type="ECO:0000313" key="1">
    <source>
        <dbReference type="EMBL" id="CAG6767819.1"/>
    </source>
</evidence>
<dbReference type="EMBL" id="HBUF01574532">
    <property type="protein sequence ID" value="CAG6767819.1"/>
    <property type="molecule type" value="Transcribed_RNA"/>
</dbReference>